<dbReference type="InterPro" id="IPR006633">
    <property type="entry name" value="Carb-bd_sugar_hydrolysis-dom"/>
</dbReference>
<dbReference type="InterPro" id="IPR022441">
    <property type="entry name" value="Para_beta_helix_rpt-2"/>
</dbReference>
<sequence>MASPNVSGQYLRLALKRVILNQPHPSLDLAIPIAFGYSFMFGMGLATLTLLAINSSAVAQMPSIPDQMPLGERKLSQVNVLFVNPSIGDDTTGNGSDRTPFKTITQALRVSSGNTVIMLAPGNYSAETGEMFPLILRSGITIQGDASNKGSGITIQGGGTYLSRSYGGQNVTIVAANQAELTGVTVTNANPRGYGLWIESSNPVISNNTFTGNTQDGVAVSGNGTPIISKNYFYRNGANGITLSGSSQAKVQENIFQETGYGVNITQNAAPVVIGNQIQNNRSGILVQGKARPIVRNNLIAGSQEDGLVAIAQAMPDLGTITEAGGNEFRNNARYDINASAAKEAIAATGNTLIDNRIAGKVDFNAQTAAITDNPPPTTPNTVISAIPTNQEISFSATEVSPTPNPVATLPTKPITPKKSPQQKLTPPPGGFPIPSSLVGQQPSTNTQVTPTAKITTLPVQQPSSLQFNYVQIEPNTIEFAAPDSIQTPTTTLPSRGQASALTSPGSAALLPVPNGNVPLGDTRNLRKVPVPQTDTTAYTQSYLQPVSGIRYRVIVEVANEQEQELVRYVAPGAFSTIWQGRKVMQAGVFSNRSNADEMLKNLTSNGLRTIIEPLN</sequence>
<keyword evidence="5" id="KW-0472">Membrane</keyword>
<accession>A0A1Z4GQ22</accession>
<dbReference type="Pfam" id="PF07602">
    <property type="entry name" value="DUF1565"/>
    <property type="match status" value="1"/>
</dbReference>
<dbReference type="Gene3D" id="2.160.20.10">
    <property type="entry name" value="Single-stranded right-handed beta-helix, Pectin lyase-like"/>
    <property type="match status" value="1"/>
</dbReference>
<evidence type="ECO:0000256" key="2">
    <source>
        <dbReference type="ARBA" id="ARBA00022737"/>
    </source>
</evidence>
<evidence type="ECO:0000313" key="8">
    <source>
        <dbReference type="Proteomes" id="UP000218287"/>
    </source>
</evidence>
<dbReference type="NCBIfam" id="TIGR03804">
    <property type="entry name" value="para_beta_helix"/>
    <property type="match status" value="3"/>
</dbReference>
<dbReference type="SUPFAM" id="SSF51126">
    <property type="entry name" value="Pectin lyase-like"/>
    <property type="match status" value="1"/>
</dbReference>
<evidence type="ECO:0000256" key="3">
    <source>
        <dbReference type="ARBA" id="ARBA00022786"/>
    </source>
</evidence>
<keyword evidence="8" id="KW-1185">Reference proteome</keyword>
<name>A0A1Z4GQ22_9CYAN</name>
<dbReference type="InterPro" id="IPR011050">
    <property type="entry name" value="Pectin_lyase_fold/virulence"/>
</dbReference>
<dbReference type="InterPro" id="IPR011459">
    <property type="entry name" value="DUF1565"/>
</dbReference>
<dbReference type="InterPro" id="IPR006626">
    <property type="entry name" value="PbH1"/>
</dbReference>
<evidence type="ECO:0000256" key="4">
    <source>
        <dbReference type="SAM" id="MobiDB-lite"/>
    </source>
</evidence>
<dbReference type="OrthoDB" id="9759810at2"/>
<comment type="pathway">
    <text evidence="1">Protein modification; protein ubiquitination.</text>
</comment>
<evidence type="ECO:0000256" key="5">
    <source>
        <dbReference type="SAM" id="Phobius"/>
    </source>
</evidence>
<evidence type="ECO:0000256" key="1">
    <source>
        <dbReference type="ARBA" id="ARBA00004906"/>
    </source>
</evidence>
<dbReference type="PANTHER" id="PTHR22990:SF15">
    <property type="entry name" value="F-BOX ONLY PROTEIN 10"/>
    <property type="match status" value="1"/>
</dbReference>
<dbReference type="SMART" id="SM00722">
    <property type="entry name" value="CASH"/>
    <property type="match status" value="1"/>
</dbReference>
<feature type="region of interest" description="Disordered" evidence="4">
    <location>
        <begin position="397"/>
        <end position="434"/>
    </location>
</feature>
<dbReference type="Proteomes" id="UP000218287">
    <property type="component" value="Chromosome"/>
</dbReference>
<protein>
    <recommendedName>
        <fullName evidence="6">Carbohydrate-binding/sugar hydrolysis domain-containing protein</fullName>
    </recommendedName>
</protein>
<reference evidence="7 8" key="1">
    <citation type="submission" date="2017-06" db="EMBL/GenBank/DDBJ databases">
        <title>Genome sequencing of cyanobaciteial culture collection at National Institute for Environmental Studies (NIES).</title>
        <authorList>
            <person name="Hirose Y."/>
            <person name="Shimura Y."/>
            <person name="Fujisawa T."/>
            <person name="Nakamura Y."/>
            <person name="Kawachi M."/>
        </authorList>
    </citation>
    <scope>NUCLEOTIDE SEQUENCE [LARGE SCALE GENOMIC DNA]</scope>
    <source>
        <strain evidence="7 8">NIES-21</strain>
    </source>
</reference>
<keyword evidence="5" id="KW-1133">Transmembrane helix</keyword>
<dbReference type="InterPro" id="IPR012334">
    <property type="entry name" value="Pectin_lyas_fold"/>
</dbReference>
<dbReference type="EMBL" id="AP018174">
    <property type="protein sequence ID" value="BAY19615.1"/>
    <property type="molecule type" value="Genomic_DNA"/>
</dbReference>
<keyword evidence="3" id="KW-0833">Ubl conjugation pathway</keyword>
<proteinExistence type="predicted"/>
<keyword evidence="2" id="KW-0677">Repeat</keyword>
<gene>
    <name evidence="7" type="ORF">NIES21_54790</name>
</gene>
<evidence type="ECO:0000259" key="6">
    <source>
        <dbReference type="SMART" id="SM00722"/>
    </source>
</evidence>
<dbReference type="AlphaFoldDB" id="A0A1Z4GQ22"/>
<feature type="transmembrane region" description="Helical" evidence="5">
    <location>
        <begin position="29"/>
        <end position="53"/>
    </location>
</feature>
<dbReference type="InterPro" id="IPR051550">
    <property type="entry name" value="SCF-Subunits/Alg-Epimerases"/>
</dbReference>
<feature type="domain" description="Carbohydrate-binding/sugar hydrolysis" evidence="6">
    <location>
        <begin position="149"/>
        <end position="288"/>
    </location>
</feature>
<dbReference type="SMART" id="SM00710">
    <property type="entry name" value="PbH1"/>
    <property type="match status" value="5"/>
</dbReference>
<organism evidence="7 8">
    <name type="scientific">Anabaenopsis circularis NIES-21</name>
    <dbReference type="NCBI Taxonomy" id="1085406"/>
    <lineage>
        <taxon>Bacteria</taxon>
        <taxon>Bacillati</taxon>
        <taxon>Cyanobacteriota</taxon>
        <taxon>Cyanophyceae</taxon>
        <taxon>Nostocales</taxon>
        <taxon>Nodulariaceae</taxon>
        <taxon>Anabaenopsis</taxon>
    </lineage>
</organism>
<keyword evidence="5" id="KW-0812">Transmembrane</keyword>
<dbReference type="PANTHER" id="PTHR22990">
    <property type="entry name" value="F-BOX ONLY PROTEIN"/>
    <property type="match status" value="1"/>
</dbReference>
<evidence type="ECO:0000313" key="7">
    <source>
        <dbReference type="EMBL" id="BAY19615.1"/>
    </source>
</evidence>